<gene>
    <name evidence="1" type="ORF">DS831_04565</name>
</gene>
<name>A0A417ZHW3_9LACO</name>
<dbReference type="AlphaFoldDB" id="A0A417ZHW3"/>
<sequence length="150" mass="17456">MRNKPGTHFGKKIELDGITFDSVKEAQFYERFIKDCGYRYDIHPNFTLHDKIAVGGINMRGLTYKPDFVIYEPSGELKHVYDVKNSFGIYGVDAAANIRFRLFAARYNHPVEVVVVRKNDFKMKVLSTTKQFEQQVMTSVDYRIQEFIGE</sequence>
<reference evidence="1 2" key="1">
    <citation type="submission" date="2018-07" db="EMBL/GenBank/DDBJ databases">
        <title>Genome sequences of six Lactobacillus spp. isolated from bumble bee guts.</title>
        <authorList>
            <person name="Motta E.V.S."/>
            <person name="Moran N.A."/>
        </authorList>
    </citation>
    <scope>NUCLEOTIDE SEQUENCE [LARGE SCALE GENOMIC DNA]</scope>
    <source>
        <strain evidence="1 2">BI-1.1</strain>
    </source>
</reference>
<evidence type="ECO:0000313" key="2">
    <source>
        <dbReference type="Proteomes" id="UP000284109"/>
    </source>
</evidence>
<evidence type="ECO:0008006" key="3">
    <source>
        <dbReference type="Google" id="ProtNLM"/>
    </source>
</evidence>
<keyword evidence="2" id="KW-1185">Reference proteome</keyword>
<protein>
    <recommendedName>
        <fullName evidence="3">DUF1064 domain-containing protein</fullName>
    </recommendedName>
</protein>
<dbReference type="EMBL" id="QOCR01000002">
    <property type="protein sequence ID" value="RHW51299.1"/>
    <property type="molecule type" value="Genomic_DNA"/>
</dbReference>
<proteinExistence type="predicted"/>
<comment type="caution">
    <text evidence="1">The sequence shown here is derived from an EMBL/GenBank/DDBJ whole genome shotgun (WGS) entry which is preliminary data.</text>
</comment>
<dbReference type="Pfam" id="PF06356">
    <property type="entry name" value="DUF1064"/>
    <property type="match status" value="1"/>
</dbReference>
<organism evidence="1 2">
    <name type="scientific">Bombilactobacillus bombi</name>
    <dbReference type="NCBI Taxonomy" id="1303590"/>
    <lineage>
        <taxon>Bacteria</taxon>
        <taxon>Bacillati</taxon>
        <taxon>Bacillota</taxon>
        <taxon>Bacilli</taxon>
        <taxon>Lactobacillales</taxon>
        <taxon>Lactobacillaceae</taxon>
        <taxon>Bombilactobacillus</taxon>
    </lineage>
</organism>
<dbReference type="InterPro" id="IPR009414">
    <property type="entry name" value="DUF1064"/>
</dbReference>
<accession>A0A417ZHW3</accession>
<dbReference type="RefSeq" id="WP_118900833.1">
    <property type="nucleotide sequence ID" value="NZ_QOCR01000002.1"/>
</dbReference>
<dbReference type="Proteomes" id="UP000284109">
    <property type="component" value="Unassembled WGS sequence"/>
</dbReference>
<dbReference type="OrthoDB" id="1853564at2"/>
<evidence type="ECO:0000313" key="1">
    <source>
        <dbReference type="EMBL" id="RHW51299.1"/>
    </source>
</evidence>